<dbReference type="CDD" id="cd06267">
    <property type="entry name" value="PBP1_LacI_sugar_binding-like"/>
    <property type="match status" value="1"/>
</dbReference>
<dbReference type="InterPro" id="IPR000524">
    <property type="entry name" value="Tscrpt_reg_HTH_GntR"/>
</dbReference>
<proteinExistence type="predicted"/>
<dbReference type="InterPro" id="IPR036390">
    <property type="entry name" value="WH_DNA-bd_sf"/>
</dbReference>
<name>A0ABT6TQH2_9BACL</name>
<evidence type="ECO:0000256" key="1">
    <source>
        <dbReference type="ARBA" id="ARBA00023015"/>
    </source>
</evidence>
<evidence type="ECO:0000313" key="6">
    <source>
        <dbReference type="Proteomes" id="UP001161691"/>
    </source>
</evidence>
<dbReference type="RefSeq" id="WP_282911678.1">
    <property type="nucleotide sequence ID" value="NZ_JAGRPV010000001.1"/>
</dbReference>
<dbReference type="CDD" id="cd07377">
    <property type="entry name" value="WHTH_GntR"/>
    <property type="match status" value="1"/>
</dbReference>
<evidence type="ECO:0000256" key="2">
    <source>
        <dbReference type="ARBA" id="ARBA00023125"/>
    </source>
</evidence>
<dbReference type="SUPFAM" id="SSF53822">
    <property type="entry name" value="Periplasmic binding protein-like I"/>
    <property type="match status" value="1"/>
</dbReference>
<dbReference type="InterPro" id="IPR028082">
    <property type="entry name" value="Peripla_BP_I"/>
</dbReference>
<keyword evidence="1" id="KW-0805">Transcription regulation</keyword>
<dbReference type="PROSITE" id="PS50949">
    <property type="entry name" value="HTH_GNTR"/>
    <property type="match status" value="1"/>
</dbReference>
<dbReference type="InterPro" id="IPR036388">
    <property type="entry name" value="WH-like_DNA-bd_sf"/>
</dbReference>
<dbReference type="Proteomes" id="UP001161691">
    <property type="component" value="Unassembled WGS sequence"/>
</dbReference>
<keyword evidence="2" id="KW-0238">DNA-binding</keyword>
<keyword evidence="3" id="KW-0804">Transcription</keyword>
<organism evidence="5 6">
    <name type="scientific">Cohnella hashimotonis</name>
    <dbReference type="NCBI Taxonomy" id="2826895"/>
    <lineage>
        <taxon>Bacteria</taxon>
        <taxon>Bacillati</taxon>
        <taxon>Bacillota</taxon>
        <taxon>Bacilli</taxon>
        <taxon>Bacillales</taxon>
        <taxon>Paenibacillaceae</taxon>
        <taxon>Cohnella</taxon>
    </lineage>
</organism>
<sequence>MFKWSDREMKKQEKKPLYQQIAHDLKAKILRGDMKPEEPVPTQMELSKFYNISEITSRRALSELVQEDLIYRVRGKGTFVKRRAFQDEAADRAGAVRRIYCIYYNVELSFFMHKFYSDLLIGLQAECEQNGIAFYTHKLDHDLELPKDEQAGFVLITPAEIPMDKLRSWREENRRLVTVHFYYPHLNIPYVIMDNLTGGYLATEHLLSLGHRRIGIILTAYAQNHLNQEFSLRLEGYRLALSQHGIHFDPDLVCIVEGKEELEEMGAQGFHQLMELEQPPTAIFATSDYKAHGAIRAAGARGLAIPGDISIVGYDDILISRFSNPGLTTVNQNTELLGKRATKLLLSEWREDGSGNIKDEIVPKLVVRHSTGPMIAP</sequence>
<evidence type="ECO:0000259" key="4">
    <source>
        <dbReference type="PROSITE" id="PS50949"/>
    </source>
</evidence>
<dbReference type="PANTHER" id="PTHR30146">
    <property type="entry name" value="LACI-RELATED TRANSCRIPTIONAL REPRESSOR"/>
    <property type="match status" value="1"/>
</dbReference>
<gene>
    <name evidence="5" type="ORF">KB449_28995</name>
</gene>
<dbReference type="Pfam" id="PF13377">
    <property type="entry name" value="Peripla_BP_3"/>
    <property type="match status" value="1"/>
</dbReference>
<dbReference type="PANTHER" id="PTHR30146:SF109">
    <property type="entry name" value="HTH-TYPE TRANSCRIPTIONAL REGULATOR GALS"/>
    <property type="match status" value="1"/>
</dbReference>
<evidence type="ECO:0000256" key="3">
    <source>
        <dbReference type="ARBA" id="ARBA00023163"/>
    </source>
</evidence>
<feature type="domain" description="HTH gntR-type" evidence="4">
    <location>
        <begin position="15"/>
        <end position="83"/>
    </location>
</feature>
<dbReference type="SUPFAM" id="SSF46785">
    <property type="entry name" value="Winged helix' DNA-binding domain"/>
    <property type="match status" value="1"/>
</dbReference>
<reference evidence="5" key="1">
    <citation type="submission" date="2023-04" db="EMBL/GenBank/DDBJ databases">
        <title>Comparative genomic analysis of Cohnella hashimotonis sp. nov., isolated from the International Space Station.</title>
        <authorList>
            <person name="Venkateswaran K."/>
            <person name="Simpson A."/>
        </authorList>
    </citation>
    <scope>NUCLEOTIDE SEQUENCE</scope>
    <source>
        <strain evidence="5">F6_2S_P_1</strain>
    </source>
</reference>
<dbReference type="EMBL" id="JAGRPV010000001">
    <property type="protein sequence ID" value="MDI4649010.1"/>
    <property type="molecule type" value="Genomic_DNA"/>
</dbReference>
<comment type="caution">
    <text evidence="5">The sequence shown here is derived from an EMBL/GenBank/DDBJ whole genome shotgun (WGS) entry which is preliminary data.</text>
</comment>
<keyword evidence="6" id="KW-1185">Reference proteome</keyword>
<dbReference type="SMART" id="SM00345">
    <property type="entry name" value="HTH_GNTR"/>
    <property type="match status" value="1"/>
</dbReference>
<dbReference type="InterPro" id="IPR046335">
    <property type="entry name" value="LacI/GalR-like_sensor"/>
</dbReference>
<evidence type="ECO:0000313" key="5">
    <source>
        <dbReference type="EMBL" id="MDI4649010.1"/>
    </source>
</evidence>
<dbReference type="Gene3D" id="3.40.50.2300">
    <property type="match status" value="2"/>
</dbReference>
<accession>A0ABT6TQH2</accession>
<dbReference type="Pfam" id="PF00392">
    <property type="entry name" value="GntR"/>
    <property type="match status" value="1"/>
</dbReference>
<dbReference type="Gene3D" id="1.10.10.10">
    <property type="entry name" value="Winged helix-like DNA-binding domain superfamily/Winged helix DNA-binding domain"/>
    <property type="match status" value="1"/>
</dbReference>
<protein>
    <submittedName>
        <fullName evidence="5">GntR family transcriptional regulator</fullName>
    </submittedName>
</protein>